<dbReference type="Proteomes" id="UP000031036">
    <property type="component" value="Unassembled WGS sequence"/>
</dbReference>
<dbReference type="EMBL" id="JPKZ01002780">
    <property type="protein sequence ID" value="KHN75139.1"/>
    <property type="molecule type" value="Genomic_DNA"/>
</dbReference>
<evidence type="ECO:0000313" key="2">
    <source>
        <dbReference type="Proteomes" id="UP000031036"/>
    </source>
</evidence>
<feature type="non-terminal residue" evidence="1">
    <location>
        <position position="111"/>
    </location>
</feature>
<protein>
    <submittedName>
        <fullName evidence="1">Uncharacterized protein</fullName>
    </submittedName>
</protein>
<gene>
    <name evidence="1" type="ORF">Tcan_00692</name>
</gene>
<evidence type="ECO:0000313" key="1">
    <source>
        <dbReference type="EMBL" id="KHN75139.1"/>
    </source>
</evidence>
<proteinExistence type="predicted"/>
<accession>A0A0B2V0X3</accession>
<keyword evidence="2" id="KW-1185">Reference proteome</keyword>
<dbReference type="AlphaFoldDB" id="A0A0B2V0X3"/>
<reference evidence="1 2" key="1">
    <citation type="submission" date="2014-11" db="EMBL/GenBank/DDBJ databases">
        <title>Genetic blueprint of the zoonotic pathogen Toxocara canis.</title>
        <authorList>
            <person name="Zhu X.-Q."/>
            <person name="Korhonen P.K."/>
            <person name="Cai H."/>
            <person name="Young N.D."/>
            <person name="Nejsum P."/>
            <person name="von Samson-Himmelstjerna G."/>
            <person name="Boag P.R."/>
            <person name="Tan P."/>
            <person name="Li Q."/>
            <person name="Min J."/>
            <person name="Yang Y."/>
            <person name="Wang X."/>
            <person name="Fang X."/>
            <person name="Hall R.S."/>
            <person name="Hofmann A."/>
            <person name="Sternberg P.W."/>
            <person name="Jex A.R."/>
            <person name="Gasser R.B."/>
        </authorList>
    </citation>
    <scope>NUCLEOTIDE SEQUENCE [LARGE SCALE GENOMIC DNA]</scope>
    <source>
        <strain evidence="1">PN_DK_2014</strain>
    </source>
</reference>
<sequence>MHLGRVTRREMHTSRNRSQRIVSYTVLHFTFRVKLKIFLQFCRISIVIARSDHGNSGSVCIFSKVSGSIQMLPYKSAREAVQFFPKQLGRSPFHLCTVNAFPLQQVSLRKK</sequence>
<comment type="caution">
    <text evidence="1">The sequence shown here is derived from an EMBL/GenBank/DDBJ whole genome shotgun (WGS) entry which is preliminary data.</text>
</comment>
<organism evidence="1 2">
    <name type="scientific">Toxocara canis</name>
    <name type="common">Canine roundworm</name>
    <dbReference type="NCBI Taxonomy" id="6265"/>
    <lineage>
        <taxon>Eukaryota</taxon>
        <taxon>Metazoa</taxon>
        <taxon>Ecdysozoa</taxon>
        <taxon>Nematoda</taxon>
        <taxon>Chromadorea</taxon>
        <taxon>Rhabditida</taxon>
        <taxon>Spirurina</taxon>
        <taxon>Ascaridomorpha</taxon>
        <taxon>Ascaridoidea</taxon>
        <taxon>Toxocaridae</taxon>
        <taxon>Toxocara</taxon>
    </lineage>
</organism>
<name>A0A0B2V0X3_TOXCA</name>